<name>A0ABU7XNF7_9FLAO</name>
<dbReference type="RefSeq" id="WP_303309040.1">
    <property type="nucleotide sequence ID" value="NZ_JAODOP010000001.1"/>
</dbReference>
<dbReference type="Proteomes" id="UP001337305">
    <property type="component" value="Unassembled WGS sequence"/>
</dbReference>
<evidence type="ECO:0000313" key="2">
    <source>
        <dbReference type="Proteomes" id="UP001337305"/>
    </source>
</evidence>
<comment type="caution">
    <text evidence="1">The sequence shown here is derived from an EMBL/GenBank/DDBJ whole genome shotgun (WGS) entry which is preliminary data.</text>
</comment>
<sequence>MMIERRFFVWDEEDNNTPVKLGDRVSNLLEQKVIVKSGEKDSEFKLTQNENIWIGSKNDLINYIYFTRNSGDELLRFDPFKFDYPATEPITEFLNEKYEQILFKNIDEVKKNYSGDLLYMVFRDFNPSNIFLMRLENEN</sequence>
<proteinExistence type="predicted"/>
<organism evidence="1 2">
    <name type="scientific">Flavivirga spongiicola</name>
    <dbReference type="NCBI Taxonomy" id="421621"/>
    <lineage>
        <taxon>Bacteria</taxon>
        <taxon>Pseudomonadati</taxon>
        <taxon>Bacteroidota</taxon>
        <taxon>Flavobacteriia</taxon>
        <taxon>Flavobacteriales</taxon>
        <taxon>Flavobacteriaceae</taxon>
        <taxon>Flavivirga</taxon>
    </lineage>
</organism>
<gene>
    <name evidence="1" type="ORF">N1F79_02795</name>
</gene>
<keyword evidence="2" id="KW-1185">Reference proteome</keyword>
<protein>
    <submittedName>
        <fullName evidence="1">Uncharacterized protein</fullName>
    </submittedName>
</protein>
<accession>A0ABU7XNF7</accession>
<reference evidence="1 2" key="1">
    <citation type="submission" date="2022-09" db="EMBL/GenBank/DDBJ databases">
        <title>Genome sequencing of Flavivirga sp. MEBiC05379.</title>
        <authorList>
            <person name="Oh H.-M."/>
            <person name="Kwon K.K."/>
            <person name="Park M.J."/>
            <person name="Yang S.-H."/>
        </authorList>
    </citation>
    <scope>NUCLEOTIDE SEQUENCE [LARGE SCALE GENOMIC DNA]</scope>
    <source>
        <strain evidence="1 2">MEBiC05379</strain>
    </source>
</reference>
<evidence type="ECO:0000313" key="1">
    <source>
        <dbReference type="EMBL" id="MEF3832048.1"/>
    </source>
</evidence>
<dbReference type="EMBL" id="JAODOP010000001">
    <property type="protein sequence ID" value="MEF3832048.1"/>
    <property type="molecule type" value="Genomic_DNA"/>
</dbReference>